<dbReference type="RefSeq" id="WP_156858882.1">
    <property type="nucleotide sequence ID" value="NZ_WOWR01000011.1"/>
</dbReference>
<reference evidence="2 3" key="1">
    <citation type="submission" date="2019-12" db="EMBL/GenBank/DDBJ databases">
        <authorList>
            <person name="Woiski C."/>
        </authorList>
    </citation>
    <scope>NUCLEOTIDE SEQUENCE [LARGE SCALE GENOMIC DNA]</scope>
    <source>
        <strain evidence="2 3">BOE100</strain>
    </source>
</reference>
<proteinExistence type="predicted"/>
<dbReference type="Proteomes" id="UP000442695">
    <property type="component" value="Unassembled WGS sequence"/>
</dbReference>
<name>A0A7V8EHK9_PSEPU</name>
<evidence type="ECO:0000313" key="3">
    <source>
        <dbReference type="Proteomes" id="UP000442695"/>
    </source>
</evidence>
<organism evidence="2 3">
    <name type="scientific">Pseudomonas putida</name>
    <name type="common">Arthrobacter siderocapsulatus</name>
    <dbReference type="NCBI Taxonomy" id="303"/>
    <lineage>
        <taxon>Bacteria</taxon>
        <taxon>Pseudomonadati</taxon>
        <taxon>Pseudomonadota</taxon>
        <taxon>Gammaproteobacteria</taxon>
        <taxon>Pseudomonadales</taxon>
        <taxon>Pseudomonadaceae</taxon>
        <taxon>Pseudomonas</taxon>
    </lineage>
</organism>
<sequence length="212" mass="23713">MLIPTPSHVQKVPRHPLNKGRPGSRVTFFPSRKAGHPIACGSLIQADLCVHFEYSRNVKTYECRPAIVRFNDISFKADFLVTLNSGSVSYLKLLPGEVTSEESDTESRQKIELRLLDDGVKIVWLKPAELPSPLLTSNLRALYYYSFGSNQQAVRHVCKYVLGLKEQCATVETLLTSGACTQDIYQAIFSGALYVRLDQKLSPQTMVYGRSV</sequence>
<dbReference type="AlphaFoldDB" id="A0A7V8EHK9"/>
<dbReference type="EMBL" id="WOWR01000011">
    <property type="protein sequence ID" value="KAF0254739.1"/>
    <property type="molecule type" value="Genomic_DNA"/>
</dbReference>
<evidence type="ECO:0008006" key="4">
    <source>
        <dbReference type="Google" id="ProtNLM"/>
    </source>
</evidence>
<accession>A0A7V8EHK9</accession>
<gene>
    <name evidence="2" type="ORF">GN299_10945</name>
</gene>
<protein>
    <recommendedName>
        <fullName evidence="4">TnsA endonuclease N-terminal domain-containing protein</fullName>
    </recommendedName>
</protein>
<evidence type="ECO:0000313" key="2">
    <source>
        <dbReference type="EMBL" id="KAF0254739.1"/>
    </source>
</evidence>
<feature type="region of interest" description="Disordered" evidence="1">
    <location>
        <begin position="1"/>
        <end position="23"/>
    </location>
</feature>
<evidence type="ECO:0000256" key="1">
    <source>
        <dbReference type="SAM" id="MobiDB-lite"/>
    </source>
</evidence>
<comment type="caution">
    <text evidence="2">The sequence shown here is derived from an EMBL/GenBank/DDBJ whole genome shotgun (WGS) entry which is preliminary data.</text>
</comment>